<proteinExistence type="predicted"/>
<organism evidence="1 2">
    <name type="scientific">Paramuricea clavata</name>
    <name type="common">Red gorgonian</name>
    <name type="synonym">Violescent sea-whip</name>
    <dbReference type="NCBI Taxonomy" id="317549"/>
    <lineage>
        <taxon>Eukaryota</taxon>
        <taxon>Metazoa</taxon>
        <taxon>Cnidaria</taxon>
        <taxon>Anthozoa</taxon>
        <taxon>Octocorallia</taxon>
        <taxon>Malacalcyonacea</taxon>
        <taxon>Plexauridae</taxon>
        <taxon>Paramuricea</taxon>
    </lineage>
</organism>
<evidence type="ECO:0000313" key="1">
    <source>
        <dbReference type="EMBL" id="CAB3979666.1"/>
    </source>
</evidence>
<comment type="caution">
    <text evidence="1">The sequence shown here is derived from an EMBL/GenBank/DDBJ whole genome shotgun (WGS) entry which is preliminary data.</text>
</comment>
<name>A0A7D9HAC0_PARCT</name>
<gene>
    <name evidence="1" type="ORF">PACLA_8A064594</name>
</gene>
<accession>A0A7D9HAC0</accession>
<dbReference type="SUPFAM" id="SSF58113">
    <property type="entry name" value="Apolipoprotein A-I"/>
    <property type="match status" value="1"/>
</dbReference>
<evidence type="ECO:0000313" key="2">
    <source>
        <dbReference type="Proteomes" id="UP001152795"/>
    </source>
</evidence>
<dbReference type="EMBL" id="CACRXK020000217">
    <property type="protein sequence ID" value="CAB3979666.1"/>
    <property type="molecule type" value="Genomic_DNA"/>
</dbReference>
<sequence length="455" mass="52431">MSTEKSQADLELTKVSIPEASTMSTEKSQADMELPKVKRSVKRLAFVVGIAALVVAACLILVGFLIWRNIKLEGQINILKKEQYKGQMSDMKVEILKKVNKTEISLRRLIENRTVNILNTIQHIKTANKSSPNTGDDVRESFKDIKENLDVLVETIANLRAVVLRMNTSTDSTISRLRRNLNVTKEYLIRVRNEVTQLNYSLRTDMLPFVVGAVNDLRQELNWLRNSTMANVSELLRHWNRTDSEIEDIITLLAQQNESLHFKIAYHSDVLYAEVKDVEKKQLKFHNDTKINLKELRSDLNQTRRSLQEKLDNQIARVNKTWRKDLEDIDAYLRLSMKNINVKVDGIKKELAKNRNDFINKQQKLKDDFLKTKASFQENDAKHDKAISGQETKMESIGKRIANVEDNLNSKTSKIEKDVGNLQKSVNEIKNKATRVLRSHVPLVLVLLQILNQFF</sequence>
<reference evidence="1" key="1">
    <citation type="submission" date="2020-04" db="EMBL/GenBank/DDBJ databases">
        <authorList>
            <person name="Alioto T."/>
            <person name="Alioto T."/>
            <person name="Gomez Garrido J."/>
        </authorList>
    </citation>
    <scope>NUCLEOTIDE SEQUENCE</scope>
    <source>
        <strain evidence="1">A484AB</strain>
    </source>
</reference>
<keyword evidence="2" id="KW-1185">Reference proteome</keyword>
<dbReference type="Proteomes" id="UP001152795">
    <property type="component" value="Unassembled WGS sequence"/>
</dbReference>
<protein>
    <submittedName>
        <fullName evidence="1">Uncharacterized protein</fullName>
    </submittedName>
</protein>
<dbReference type="AlphaFoldDB" id="A0A7D9HAC0"/>
<dbReference type="OrthoDB" id="10565692at2759"/>